<protein>
    <recommendedName>
        <fullName evidence="1">CHAT domain-containing protein</fullName>
    </recommendedName>
</protein>
<evidence type="ECO:0000259" key="1">
    <source>
        <dbReference type="Pfam" id="PF12770"/>
    </source>
</evidence>
<sequence length="863" mass="94962">MQLPLTSRLGISATLQMLSSFDLGIWFYQQAASLIPDGHPYKAKSLNNLRVTFHSRFNRFSGLPDLDNAIKFKHQAVNLTPDGYAEKAQCLSSLGLAFQSRFECLEKLDDINNAIKYNQEAVNLTPDGYVEKAQHLNNLGTAFHLTPDDLAKKAQHLCSLGLAFHGRFKSSGDLADVNNAIRFIQQGVNLTSHSYAGKAGYLSNLELAFQSQFEHSGKPDDIDNAIKFNQEAVNLTPNGHADKALYLSNLGIAFQHKFMQFGALGDINSAIEFNQQACQFEHLGKPDDINNAIRFSQQAVNLTPNSHANKAQCFSNLGIAFQSQFNHLGEIVDIDKAIVLHQQAVNITLDGHAGKAKHLGNLANAFQDWFKNLHEDVDINNAIVSHQQAQAANLTPDSHAEKAQYLNHLGGAFWSWFEHLGEHADIDNAIAFNQQALKLTPKGHTGQAGCLNNLGVAFHSRFTCIGKLIDIENSIGFNQQAVDLTPDDYACKAQRLSNLGEAFKSQFDCLGKLADIDNVIASYSRAAKNDLSSPSIRCHAALHWVSLCSQYKSSSLTLDSYRTVLEIIPQYAWLGQKVTHRYQRLSTLSGIVNAAAAMAIYSGEHDLALEWLEEGHSIVWGQILQLGSPIDDLQLKNVVLADELEAVSCALESVGTSRIISPFQDTTPKNLKATPEEEAQTHWALATRKIESILQDNHTYNVKPHITWCATGLLVFLPLHAAGIYGSGDFSKKMNMFHFAVSSYTPTIMTLLHPPPRLPVSTIKLLIISQPNTPCQPALPGTAKEAKAIQMHILPGTASILHLNHKEVAISTVLEAMSQHDWIHLACHGIQDTKDPIKSAFALYDGKLELESLMGTYLSNGYA</sequence>
<dbReference type="PANTHER" id="PTHR19959:SF119">
    <property type="entry name" value="FUNGAL LIPASE-LIKE DOMAIN-CONTAINING PROTEIN"/>
    <property type="match status" value="1"/>
</dbReference>
<proteinExistence type="predicted"/>
<dbReference type="SUPFAM" id="SSF81901">
    <property type="entry name" value="HCP-like"/>
    <property type="match status" value="1"/>
</dbReference>
<dbReference type="HOGENOM" id="CLU_001305_0_1_1"/>
<name>A0A0C9UQH6_SPHS4</name>
<accession>A0A0C9UQH6</accession>
<dbReference type="Pfam" id="PF12770">
    <property type="entry name" value="CHAT"/>
    <property type="match status" value="1"/>
</dbReference>
<dbReference type="OrthoDB" id="9991317at2759"/>
<gene>
    <name evidence="2" type="ORF">M422DRAFT_271146</name>
</gene>
<evidence type="ECO:0000313" key="2">
    <source>
        <dbReference type="EMBL" id="KIJ27661.1"/>
    </source>
</evidence>
<feature type="domain" description="CHAT" evidence="1">
    <location>
        <begin position="690"/>
        <end position="858"/>
    </location>
</feature>
<evidence type="ECO:0000313" key="3">
    <source>
        <dbReference type="Proteomes" id="UP000054279"/>
    </source>
</evidence>
<dbReference type="Gene3D" id="1.25.40.10">
    <property type="entry name" value="Tetratricopeptide repeat domain"/>
    <property type="match status" value="2"/>
</dbReference>
<dbReference type="InterPro" id="IPR011990">
    <property type="entry name" value="TPR-like_helical_dom_sf"/>
</dbReference>
<keyword evidence="3" id="KW-1185">Reference proteome</keyword>
<dbReference type="PANTHER" id="PTHR19959">
    <property type="entry name" value="KINESIN LIGHT CHAIN"/>
    <property type="match status" value="1"/>
</dbReference>
<dbReference type="InterPro" id="IPR024983">
    <property type="entry name" value="CHAT_dom"/>
</dbReference>
<dbReference type="Proteomes" id="UP000054279">
    <property type="component" value="Unassembled WGS sequence"/>
</dbReference>
<organism evidence="2 3">
    <name type="scientific">Sphaerobolus stellatus (strain SS14)</name>
    <dbReference type="NCBI Taxonomy" id="990650"/>
    <lineage>
        <taxon>Eukaryota</taxon>
        <taxon>Fungi</taxon>
        <taxon>Dikarya</taxon>
        <taxon>Basidiomycota</taxon>
        <taxon>Agaricomycotina</taxon>
        <taxon>Agaricomycetes</taxon>
        <taxon>Phallomycetidae</taxon>
        <taxon>Geastrales</taxon>
        <taxon>Sphaerobolaceae</taxon>
        <taxon>Sphaerobolus</taxon>
    </lineage>
</organism>
<dbReference type="AlphaFoldDB" id="A0A0C9UQH6"/>
<dbReference type="EMBL" id="KN837328">
    <property type="protein sequence ID" value="KIJ27661.1"/>
    <property type="molecule type" value="Genomic_DNA"/>
</dbReference>
<reference evidence="2 3" key="1">
    <citation type="submission" date="2014-06" db="EMBL/GenBank/DDBJ databases">
        <title>Evolutionary Origins and Diversification of the Mycorrhizal Mutualists.</title>
        <authorList>
            <consortium name="DOE Joint Genome Institute"/>
            <consortium name="Mycorrhizal Genomics Consortium"/>
            <person name="Kohler A."/>
            <person name="Kuo A."/>
            <person name="Nagy L.G."/>
            <person name="Floudas D."/>
            <person name="Copeland A."/>
            <person name="Barry K.W."/>
            <person name="Cichocki N."/>
            <person name="Veneault-Fourrey C."/>
            <person name="LaButti K."/>
            <person name="Lindquist E.A."/>
            <person name="Lipzen A."/>
            <person name="Lundell T."/>
            <person name="Morin E."/>
            <person name="Murat C."/>
            <person name="Riley R."/>
            <person name="Ohm R."/>
            <person name="Sun H."/>
            <person name="Tunlid A."/>
            <person name="Henrissat B."/>
            <person name="Grigoriev I.V."/>
            <person name="Hibbett D.S."/>
            <person name="Martin F."/>
        </authorList>
    </citation>
    <scope>NUCLEOTIDE SEQUENCE [LARGE SCALE GENOMIC DNA]</scope>
    <source>
        <strain evidence="2 3">SS14</strain>
    </source>
</reference>